<keyword evidence="2" id="KW-0472">Membrane</keyword>
<feature type="region of interest" description="Disordered" evidence="1">
    <location>
        <begin position="133"/>
        <end position="170"/>
    </location>
</feature>
<accession>A0A066Z3F4</accession>
<name>A0A066Z3F4_9ACTN</name>
<dbReference type="HOGENOM" id="CLU_1568664_0_0_11"/>
<protein>
    <submittedName>
        <fullName evidence="3">Uncharacterized protein</fullName>
    </submittedName>
</protein>
<evidence type="ECO:0000256" key="2">
    <source>
        <dbReference type="SAM" id="Phobius"/>
    </source>
</evidence>
<keyword evidence="2" id="KW-1133">Transmembrane helix</keyword>
<reference evidence="3 4" key="1">
    <citation type="submission" date="2014-05" db="EMBL/GenBank/DDBJ databases">
        <title>Draft Genome Sequence of Kitasatospora cheerisanensis KCTC 2395.</title>
        <authorList>
            <person name="Nam D.H."/>
        </authorList>
    </citation>
    <scope>NUCLEOTIDE SEQUENCE [LARGE SCALE GENOMIC DNA]</scope>
    <source>
        <strain evidence="3 4">KCTC 2395</strain>
    </source>
</reference>
<dbReference type="Proteomes" id="UP000027178">
    <property type="component" value="Unassembled WGS sequence"/>
</dbReference>
<proteinExistence type="predicted"/>
<comment type="caution">
    <text evidence="3">The sequence shown here is derived from an EMBL/GenBank/DDBJ whole genome shotgun (WGS) entry which is preliminary data.</text>
</comment>
<feature type="transmembrane region" description="Helical" evidence="2">
    <location>
        <begin position="66"/>
        <end position="86"/>
    </location>
</feature>
<feature type="transmembrane region" description="Helical" evidence="2">
    <location>
        <begin position="38"/>
        <end position="60"/>
    </location>
</feature>
<dbReference type="EMBL" id="JNBY01000089">
    <property type="protein sequence ID" value="KDN84891.1"/>
    <property type="molecule type" value="Genomic_DNA"/>
</dbReference>
<keyword evidence="4" id="KW-1185">Reference proteome</keyword>
<evidence type="ECO:0000256" key="1">
    <source>
        <dbReference type="SAM" id="MobiDB-lite"/>
    </source>
</evidence>
<feature type="compositionally biased region" description="Basic residues" evidence="1">
    <location>
        <begin position="90"/>
        <end position="107"/>
    </location>
</feature>
<dbReference type="AlphaFoldDB" id="A0A066Z3F4"/>
<feature type="region of interest" description="Disordered" evidence="1">
    <location>
        <begin position="88"/>
        <end position="107"/>
    </location>
</feature>
<sequence>MDGIFAQVHRAVSACLTGFAAPAVVPTLPTAAADLNGVVLFPLLGGVVLTVLTLLVSAASTSTWQLAAGCCPDGLAAGLSAAVVLVPRPPPRRPRRPHQQRMQRRPTRCLRRHVHPPAAPCLQPLPYWPPVTEPPYRRPVGSAGPERRSLVPRRPLSFLPPGRAAPAVPW</sequence>
<keyword evidence="2" id="KW-0812">Transmembrane</keyword>
<organism evidence="3 4">
    <name type="scientific">Kitasatospora cheerisanensis KCTC 2395</name>
    <dbReference type="NCBI Taxonomy" id="1348663"/>
    <lineage>
        <taxon>Bacteria</taxon>
        <taxon>Bacillati</taxon>
        <taxon>Actinomycetota</taxon>
        <taxon>Actinomycetes</taxon>
        <taxon>Kitasatosporales</taxon>
        <taxon>Streptomycetaceae</taxon>
        <taxon>Kitasatospora</taxon>
    </lineage>
</organism>
<gene>
    <name evidence="3" type="ORF">KCH_34180</name>
</gene>
<evidence type="ECO:0000313" key="3">
    <source>
        <dbReference type="EMBL" id="KDN84891.1"/>
    </source>
</evidence>
<evidence type="ECO:0000313" key="4">
    <source>
        <dbReference type="Proteomes" id="UP000027178"/>
    </source>
</evidence>